<feature type="signal peptide" evidence="2">
    <location>
        <begin position="1"/>
        <end position="30"/>
    </location>
</feature>
<reference evidence="3" key="2">
    <citation type="submission" date="2021-04" db="EMBL/GenBank/DDBJ databases">
        <authorList>
            <person name="Gilroy R."/>
        </authorList>
    </citation>
    <scope>NUCLEOTIDE SEQUENCE</scope>
    <source>
        <strain evidence="3">CHK185-5351</strain>
    </source>
</reference>
<reference evidence="3" key="1">
    <citation type="journal article" date="2021" name="PeerJ">
        <title>Extensive microbial diversity within the chicken gut microbiome revealed by metagenomics and culture.</title>
        <authorList>
            <person name="Gilroy R."/>
            <person name="Ravi A."/>
            <person name="Getino M."/>
            <person name="Pursley I."/>
            <person name="Horton D.L."/>
            <person name="Alikhan N.F."/>
            <person name="Baker D."/>
            <person name="Gharbi K."/>
            <person name="Hall N."/>
            <person name="Watson M."/>
            <person name="Adriaenssens E.M."/>
            <person name="Foster-Nyarko E."/>
            <person name="Jarju S."/>
            <person name="Secka A."/>
            <person name="Antonio M."/>
            <person name="Oren A."/>
            <person name="Chaudhuri R.R."/>
            <person name="La Ragione R."/>
            <person name="Hildebrand F."/>
            <person name="Pallen M.J."/>
        </authorList>
    </citation>
    <scope>NUCLEOTIDE SEQUENCE</scope>
    <source>
        <strain evidence="3">CHK185-5351</strain>
    </source>
</reference>
<evidence type="ECO:0000313" key="3">
    <source>
        <dbReference type="EMBL" id="HJC14500.1"/>
    </source>
</evidence>
<organism evidence="3 4">
    <name type="scientific">Candidatus Fusicatenibacter intestinigallinarum</name>
    <dbReference type="NCBI Taxonomy" id="2838598"/>
    <lineage>
        <taxon>Bacteria</taxon>
        <taxon>Bacillati</taxon>
        <taxon>Bacillota</taxon>
        <taxon>Clostridia</taxon>
        <taxon>Lachnospirales</taxon>
        <taxon>Lachnospiraceae</taxon>
        <taxon>Fusicatenibacter</taxon>
    </lineage>
</organism>
<evidence type="ECO:0000313" key="4">
    <source>
        <dbReference type="Proteomes" id="UP000823849"/>
    </source>
</evidence>
<protein>
    <recommendedName>
        <fullName evidence="5">MBG domain-containing protein</fullName>
    </recommendedName>
</protein>
<feature type="transmembrane region" description="Helical" evidence="1">
    <location>
        <begin position="880"/>
        <end position="899"/>
    </location>
</feature>
<evidence type="ECO:0000256" key="2">
    <source>
        <dbReference type="SAM" id="SignalP"/>
    </source>
</evidence>
<accession>A0A9D2SLF6</accession>
<keyword evidence="2" id="KW-0732">Signal</keyword>
<comment type="caution">
    <text evidence="3">The sequence shown here is derived from an EMBL/GenBank/DDBJ whole genome shotgun (WGS) entry which is preliminary data.</text>
</comment>
<evidence type="ECO:0000256" key="1">
    <source>
        <dbReference type="SAM" id="Phobius"/>
    </source>
</evidence>
<feature type="chain" id="PRO_5039434275" description="MBG domain-containing protein" evidence="2">
    <location>
        <begin position="31"/>
        <end position="911"/>
    </location>
</feature>
<keyword evidence="1" id="KW-1133">Transmembrane helix</keyword>
<sequence>MKTRTKKRMLSILLSALMCIWLIQPVPLWAAAAGDPSDDVAVSLPDGAESDDAADVLQLLDSEGVPAASGFTTEDNHVTITEHGTWTALLRGADPAAELSVAAGFRGILILRNLDEAGDALSEERIFLFDGTAANAVSVSTKAASGGTLLTDNQGQTVPVFRMENPAGITSLQLDDSTFTLSAVSSGAALFLAPKAADHTVTVTRKDSAPEILKIAWNGTAFALRTQQQNAWTTEPAMQDWTFGQTAPTPSGKAKYGEVLFTYSSSENGTYNTAPPSAAGTWYLKAEVAATDDYTGLSKVISFTVHQADSTLAITTTSLDKTYDGSPAAAPECEKTGSTGDVRFLWQQKDGSQWTDLPEAPVHAGEYKVIASVDSDRNYKSASAELTFTISATENTWTVQPSVSDTAYGTAPAPTAEATFGEVQFTYSRTEDGSYGDLPADAPAGVWYMKAEVPSTGDYSGLSAIVEFRITKAEAPALTLPGPLTAEQDSLLSALTLPDGWTWADSSQKVSVGNTGYPARFAVDDENYDYTSVEGYHADGHYVERLIPITVTPGDNVWTEALSIKDWTYGQKPASPTARAAHGEAVFTYSASMGGPFTDEVPTQAGIWYVKATVPASDAYAELTQIAEFVIHKATPAPDLPNPEARYGQTLKDVTLPKGFTWEQPDLTVGNVGDRQFTADYTPEDTANYNTLTGLTLTVTVQKAENTWTEKPTIKGWTYGSKANTPSAKTAFGTPHFIYSDKADGTYTSTVPTTAGTWYLKAVTDGTENYKEAVSEAVRFTIEPKPYEEDGSITIPKIDSSTDISKLQIKDGDTTLKQGTDYEVKKTLKDKTMSVTITFKGNYKGTVVKTYTATDEEIEAYKAAQQKKSAQTSDSNMTEVWAALTILSLSAVLLLLCIMRVRRKNRELTDF</sequence>
<keyword evidence="1" id="KW-0472">Membrane</keyword>
<proteinExistence type="predicted"/>
<dbReference type="AlphaFoldDB" id="A0A9D2SLF6"/>
<dbReference type="EMBL" id="DWWU01000008">
    <property type="protein sequence ID" value="HJC14500.1"/>
    <property type="molecule type" value="Genomic_DNA"/>
</dbReference>
<name>A0A9D2SLF6_9FIRM</name>
<keyword evidence="1" id="KW-0812">Transmembrane</keyword>
<evidence type="ECO:0008006" key="5">
    <source>
        <dbReference type="Google" id="ProtNLM"/>
    </source>
</evidence>
<gene>
    <name evidence="3" type="ORF">H9705_01550</name>
</gene>
<dbReference type="Proteomes" id="UP000823849">
    <property type="component" value="Unassembled WGS sequence"/>
</dbReference>